<evidence type="ECO:0000313" key="1">
    <source>
        <dbReference type="EMBL" id="EKU78716.1"/>
    </source>
</evidence>
<dbReference type="EMBL" id="AHAF01000003">
    <property type="protein sequence ID" value="EKU78716.1"/>
    <property type="molecule type" value="Genomic_DNA"/>
</dbReference>
<dbReference type="eggNOG" id="COG1591">
    <property type="taxonomic scope" value="Bacteria"/>
</dbReference>
<name>K9D666_9FIRM</name>
<evidence type="ECO:0000313" key="2">
    <source>
        <dbReference type="Proteomes" id="UP000009891"/>
    </source>
</evidence>
<gene>
    <name evidence="1" type="ORF">HMPREF9282_00513</name>
</gene>
<dbReference type="HOGENOM" id="CLU_1229478_0_0_9"/>
<accession>K9D666</accession>
<dbReference type="AlphaFoldDB" id="K9D666"/>
<sequence length="225" mass="25715">MSCKVDGNCLHPKDDCWFCDNYNLYQPKNPSILSPRQEEARLARKLAKKVKKQSSASKRGRSNRINGRKAERDIVKWFEKIGIDSNLVPMSGALKSANVIAALANDEMIEKMRGDIKVTINGNTYTVESKRNIHSDSWYKKAEEGVVHIKGFAYLLRQDLFEGLTLGVNLQIAKEVEDKGFNLVHNYFNQDNSDIVVISRPYCNYLFFVREGVYDEIRAVFQNGN</sequence>
<dbReference type="PATRIC" id="fig|883156.3.peg.506"/>
<keyword evidence="2" id="KW-1185">Reference proteome</keyword>
<organism evidence="1 2">
    <name type="scientific">Veillonella seminalis ACS-216-V-Col6b</name>
    <dbReference type="NCBI Taxonomy" id="883156"/>
    <lineage>
        <taxon>Bacteria</taxon>
        <taxon>Bacillati</taxon>
        <taxon>Bacillota</taxon>
        <taxon>Negativicutes</taxon>
        <taxon>Veillonellales</taxon>
        <taxon>Veillonellaceae</taxon>
        <taxon>Veillonella</taxon>
    </lineage>
</organism>
<proteinExistence type="predicted"/>
<dbReference type="STRING" id="883156.HMPREF9282_00513"/>
<dbReference type="Proteomes" id="UP000009891">
    <property type="component" value="Unassembled WGS sequence"/>
</dbReference>
<comment type="caution">
    <text evidence="1">The sequence shown here is derived from an EMBL/GenBank/DDBJ whole genome shotgun (WGS) entry which is preliminary data.</text>
</comment>
<protein>
    <submittedName>
        <fullName evidence="1">Uncharacterized protein</fullName>
    </submittedName>
</protein>
<reference evidence="1 2" key="1">
    <citation type="submission" date="2012-09" db="EMBL/GenBank/DDBJ databases">
        <title>The Genome Sequence of Veillonella ratti ACS-216-V-COL6B.</title>
        <authorList>
            <consortium name="The Broad Institute Genome Sequencing Platform"/>
            <person name="Earl A."/>
            <person name="Ward D."/>
            <person name="Feldgarden M."/>
            <person name="Gevers D."/>
            <person name="Saerens B."/>
            <person name="Vaneechoutte M."/>
            <person name="Walker B."/>
            <person name="Young S.K."/>
            <person name="Zeng Q."/>
            <person name="Gargeya S."/>
            <person name="Fitzgerald M."/>
            <person name="Haas B."/>
            <person name="Abouelleil A."/>
            <person name="Alvarado L."/>
            <person name="Arachchi H.M."/>
            <person name="Berlin A."/>
            <person name="Chapman S.B."/>
            <person name="Goldberg J."/>
            <person name="Griggs A."/>
            <person name="Gujja S."/>
            <person name="Hansen M."/>
            <person name="Howarth C."/>
            <person name="Imamovic A."/>
            <person name="Larimer J."/>
            <person name="McCowen C."/>
            <person name="Montmayeur A."/>
            <person name="Murphy C."/>
            <person name="Neiman D."/>
            <person name="Pearson M."/>
            <person name="Priest M."/>
            <person name="Roberts A."/>
            <person name="Saif S."/>
            <person name="Shea T."/>
            <person name="Sisk P."/>
            <person name="Sykes S."/>
            <person name="Wortman J."/>
            <person name="Nusbaum C."/>
            <person name="Birren B."/>
        </authorList>
    </citation>
    <scope>NUCLEOTIDE SEQUENCE [LARGE SCALE GENOMIC DNA]</scope>
    <source>
        <strain evidence="1 2">ACS-216-V-Col6b</strain>
    </source>
</reference>